<sequence>MCLCLQFARATIIDDFGHHTFKCGPSSRSSDYCFVLSVQGETSSCHSCFVEVVDFDASLQNLESNSEGTDSETKISKSGPKMGAIVISDDTQRHDVETLSTSVGDKELPGHGSIDDNGENAVEIKELHKGVVMDKNGAEGDQQPNWDEESPNITSQGTH</sequence>
<name>A0ABR1JJK5_9AGAR</name>
<gene>
    <name evidence="2" type="ORF">VKT23_008651</name>
</gene>
<organism evidence="2 3">
    <name type="scientific">Marasmiellus scandens</name>
    <dbReference type="NCBI Taxonomy" id="2682957"/>
    <lineage>
        <taxon>Eukaryota</taxon>
        <taxon>Fungi</taxon>
        <taxon>Dikarya</taxon>
        <taxon>Basidiomycota</taxon>
        <taxon>Agaricomycotina</taxon>
        <taxon>Agaricomycetes</taxon>
        <taxon>Agaricomycetidae</taxon>
        <taxon>Agaricales</taxon>
        <taxon>Marasmiineae</taxon>
        <taxon>Omphalotaceae</taxon>
        <taxon>Marasmiellus</taxon>
    </lineage>
</organism>
<accession>A0ABR1JJK5</accession>
<evidence type="ECO:0000313" key="3">
    <source>
        <dbReference type="Proteomes" id="UP001498398"/>
    </source>
</evidence>
<keyword evidence="3" id="KW-1185">Reference proteome</keyword>
<proteinExistence type="predicted"/>
<evidence type="ECO:0000313" key="2">
    <source>
        <dbReference type="EMBL" id="KAK7461474.1"/>
    </source>
</evidence>
<reference evidence="2 3" key="1">
    <citation type="submission" date="2024-01" db="EMBL/GenBank/DDBJ databases">
        <title>A draft genome for the cacao thread blight pathogen Marasmiellus scandens.</title>
        <authorList>
            <person name="Baruah I.K."/>
            <person name="Leung J."/>
            <person name="Bukari Y."/>
            <person name="Amoako-Attah I."/>
            <person name="Meinhardt L.W."/>
            <person name="Bailey B.A."/>
            <person name="Cohen S.P."/>
        </authorList>
    </citation>
    <scope>NUCLEOTIDE SEQUENCE [LARGE SCALE GENOMIC DNA]</scope>
    <source>
        <strain evidence="2 3">GH-19</strain>
    </source>
</reference>
<dbReference type="Proteomes" id="UP001498398">
    <property type="component" value="Unassembled WGS sequence"/>
</dbReference>
<evidence type="ECO:0000256" key="1">
    <source>
        <dbReference type="SAM" id="MobiDB-lite"/>
    </source>
</evidence>
<feature type="compositionally biased region" description="Basic and acidic residues" evidence="1">
    <location>
        <begin position="122"/>
        <end position="138"/>
    </location>
</feature>
<comment type="caution">
    <text evidence="2">The sequence shown here is derived from an EMBL/GenBank/DDBJ whole genome shotgun (WGS) entry which is preliminary data.</text>
</comment>
<dbReference type="EMBL" id="JBANRG010000013">
    <property type="protein sequence ID" value="KAK7461474.1"/>
    <property type="molecule type" value="Genomic_DNA"/>
</dbReference>
<protein>
    <submittedName>
        <fullName evidence="2">Uncharacterized protein</fullName>
    </submittedName>
</protein>
<feature type="region of interest" description="Disordered" evidence="1">
    <location>
        <begin position="88"/>
        <end position="159"/>
    </location>
</feature>